<evidence type="ECO:0000313" key="8">
    <source>
        <dbReference type="EMBL" id="CUQ67106.1"/>
    </source>
</evidence>
<organism evidence="8 9">
    <name type="scientific">Candidatus Nitrospira inopinata</name>
    <dbReference type="NCBI Taxonomy" id="1715989"/>
    <lineage>
        <taxon>Bacteria</taxon>
        <taxon>Pseudomonadati</taxon>
        <taxon>Nitrospirota</taxon>
        <taxon>Nitrospiria</taxon>
        <taxon>Nitrospirales</taxon>
        <taxon>Nitrospiraceae</taxon>
        <taxon>Nitrospira</taxon>
    </lineage>
</organism>
<keyword evidence="8" id="KW-0969">Cilium</keyword>
<dbReference type="InterPro" id="IPR025965">
    <property type="entry name" value="FlgD/Vpr_Ig-like"/>
</dbReference>
<accession>A0A0S4KZG1</accession>
<dbReference type="Pfam" id="PF03963">
    <property type="entry name" value="FlgD"/>
    <property type="match status" value="1"/>
</dbReference>
<dbReference type="Pfam" id="PF13860">
    <property type="entry name" value="FlgD_ig"/>
    <property type="match status" value="1"/>
</dbReference>
<comment type="function">
    <text evidence="4 5">Required for flagellar hook formation. May act as a scaffolding protein.</text>
</comment>
<proteinExistence type="inferred from homology"/>
<dbReference type="STRING" id="1715989.NITINOP_2134"/>
<dbReference type="InterPro" id="IPR005648">
    <property type="entry name" value="FlgD"/>
</dbReference>
<sequence>MTMITGISAAESAADVTRSTGPRELGQDDFLKLLVTQLKHQDPLNPTNNTEFVAQLAQFSQLEQSIKQAQLLQRTLDAQQASLQFTLAPLVGRRIGVDMPLVEQGNGPAMIRYALEKDAARVRIDIVDQQGQVLRSMEYANRPSGLNAVEWDGRNRNGEPVPAGVYRYLLSAADAHGDPVTARSRAELTISGIRMENGAAKLAVGNLNIDPSEVVELQ</sequence>
<protein>
    <recommendedName>
        <fullName evidence="2 5">Basal-body rod modification protein FlgD</fullName>
    </recommendedName>
</protein>
<dbReference type="KEGG" id="nio:NITINOP_2134"/>
<keyword evidence="8" id="KW-0282">Flagellum</keyword>
<gene>
    <name evidence="8" type="ORF">NITINOP_2134</name>
</gene>
<evidence type="ECO:0000259" key="7">
    <source>
        <dbReference type="Pfam" id="PF13860"/>
    </source>
</evidence>
<evidence type="ECO:0000313" key="9">
    <source>
        <dbReference type="Proteomes" id="UP000066284"/>
    </source>
</evidence>
<keyword evidence="9" id="KW-1185">Reference proteome</keyword>
<evidence type="ECO:0000256" key="3">
    <source>
        <dbReference type="ARBA" id="ARBA00022795"/>
    </source>
</evidence>
<feature type="region of interest" description="Disordered" evidence="6">
    <location>
        <begin position="1"/>
        <end position="21"/>
    </location>
</feature>
<dbReference type="EMBL" id="LN885086">
    <property type="protein sequence ID" value="CUQ67106.1"/>
    <property type="molecule type" value="Genomic_DNA"/>
</dbReference>
<feature type="domain" description="FlgD/Vpr Ig-like" evidence="7">
    <location>
        <begin position="103"/>
        <end position="174"/>
    </location>
</feature>
<dbReference type="RefSeq" id="WP_062485199.1">
    <property type="nucleotide sequence ID" value="NZ_LN885086.1"/>
</dbReference>
<evidence type="ECO:0000256" key="6">
    <source>
        <dbReference type="SAM" id="MobiDB-lite"/>
    </source>
</evidence>
<dbReference type="GO" id="GO:0044781">
    <property type="term" value="P:bacterial-type flagellum organization"/>
    <property type="evidence" value="ECO:0007669"/>
    <property type="project" value="UniProtKB-UniRule"/>
</dbReference>
<evidence type="ECO:0000256" key="2">
    <source>
        <dbReference type="ARBA" id="ARBA00016013"/>
    </source>
</evidence>
<evidence type="ECO:0000256" key="4">
    <source>
        <dbReference type="ARBA" id="ARBA00024746"/>
    </source>
</evidence>
<comment type="similarity">
    <text evidence="1 5">Belongs to the FlgD family.</text>
</comment>
<evidence type="ECO:0000256" key="1">
    <source>
        <dbReference type="ARBA" id="ARBA00010577"/>
    </source>
</evidence>
<name>A0A0S4KZG1_9BACT</name>
<dbReference type="Proteomes" id="UP000066284">
    <property type="component" value="Chromosome 1"/>
</dbReference>
<dbReference type="OrthoDB" id="9785233at2"/>
<dbReference type="Gene3D" id="2.60.40.4070">
    <property type="match status" value="1"/>
</dbReference>
<dbReference type="AlphaFoldDB" id="A0A0S4KZG1"/>
<keyword evidence="3 5" id="KW-1005">Bacterial flagellum biogenesis</keyword>
<evidence type="ECO:0000256" key="5">
    <source>
        <dbReference type="RuleBase" id="RU362076"/>
    </source>
</evidence>
<reference evidence="9" key="1">
    <citation type="submission" date="2015-09" db="EMBL/GenBank/DDBJ databases">
        <authorList>
            <person name="Daims H."/>
        </authorList>
    </citation>
    <scope>NUCLEOTIDE SEQUENCE [LARGE SCALE GENOMIC DNA]</scope>
</reference>
<keyword evidence="8" id="KW-0966">Cell projection</keyword>